<feature type="compositionally biased region" description="Basic and acidic residues" evidence="1">
    <location>
        <begin position="185"/>
        <end position="200"/>
    </location>
</feature>
<gene>
    <name evidence="3" type="ORF">A8M32_19715</name>
</gene>
<evidence type="ECO:0000313" key="4">
    <source>
        <dbReference type="Proteomes" id="UP000094342"/>
    </source>
</evidence>
<feature type="region of interest" description="Disordered" evidence="1">
    <location>
        <begin position="177"/>
        <end position="200"/>
    </location>
</feature>
<dbReference type="InterPro" id="IPR016071">
    <property type="entry name" value="Staphylococal_nuclease_OB-fold"/>
</dbReference>
<evidence type="ECO:0000259" key="2">
    <source>
        <dbReference type="PROSITE" id="PS50830"/>
    </source>
</evidence>
<dbReference type="SMART" id="SM00318">
    <property type="entry name" value="SNc"/>
    <property type="match status" value="1"/>
</dbReference>
<protein>
    <submittedName>
        <fullName evidence="3">Succinoglycan biosynthesis protein exoi</fullName>
    </submittedName>
</protein>
<comment type="caution">
    <text evidence="3">The sequence shown here is derived from an EMBL/GenBank/DDBJ whole genome shotgun (WGS) entry which is preliminary data.</text>
</comment>
<keyword evidence="4" id="KW-1185">Reference proteome</keyword>
<accession>A0A1E3V7E1</accession>
<dbReference type="SUPFAM" id="SSF50199">
    <property type="entry name" value="Staphylococcal nuclease"/>
    <property type="match status" value="1"/>
</dbReference>
<reference evidence="4" key="1">
    <citation type="submission" date="2016-05" db="EMBL/GenBank/DDBJ databases">
        <authorList>
            <person name="Li Y."/>
        </authorList>
    </citation>
    <scope>NUCLEOTIDE SEQUENCE [LARGE SCALE GENOMIC DNA]</scope>
    <source>
        <strain evidence="4">YIC4027</strain>
    </source>
</reference>
<dbReference type="Gene3D" id="2.40.50.90">
    <property type="match status" value="1"/>
</dbReference>
<evidence type="ECO:0000256" key="1">
    <source>
        <dbReference type="SAM" id="MobiDB-lite"/>
    </source>
</evidence>
<dbReference type="STRING" id="1752398.A8M32_19715"/>
<evidence type="ECO:0000313" key="3">
    <source>
        <dbReference type="EMBL" id="ODR89554.1"/>
    </source>
</evidence>
<sequence length="200" mass="21457">MMRMGMAAKTFGNRALSLPRAAVPACGCPWSCATRSMVALALLIATGNAHASEPIVGDAIVIDGDTIEIAGERIQLSGVDAPEGWQVCLDETGADYQCGKVSARALNIFLSASRPTRCEIVARDRYGRFVATCFRADGEDVNRWLVETGNALERANLNQGLYTAAQAMAQSAGIGIWRGQPQGGRPERITREDLRTEDAQ</sequence>
<dbReference type="Proteomes" id="UP000094342">
    <property type="component" value="Unassembled WGS sequence"/>
</dbReference>
<dbReference type="EMBL" id="LYBW01000061">
    <property type="protein sequence ID" value="ODR89554.1"/>
    <property type="molecule type" value="Genomic_DNA"/>
</dbReference>
<dbReference type="Pfam" id="PF00565">
    <property type="entry name" value="SNase"/>
    <property type="match status" value="1"/>
</dbReference>
<name>A0A1E3V7E1_9HYPH</name>
<dbReference type="InterPro" id="IPR035437">
    <property type="entry name" value="SNase_OB-fold_sf"/>
</dbReference>
<dbReference type="AlphaFoldDB" id="A0A1E3V7E1"/>
<feature type="domain" description="TNase-like" evidence="2">
    <location>
        <begin position="61"/>
        <end position="179"/>
    </location>
</feature>
<proteinExistence type="predicted"/>
<dbReference type="PROSITE" id="PS50830">
    <property type="entry name" value="TNASE_3"/>
    <property type="match status" value="1"/>
</dbReference>
<organism evidence="3 4">
    <name type="scientific">Sinorhizobium alkalisoli</name>
    <dbReference type="NCBI Taxonomy" id="1752398"/>
    <lineage>
        <taxon>Bacteria</taxon>
        <taxon>Pseudomonadati</taxon>
        <taxon>Pseudomonadota</taxon>
        <taxon>Alphaproteobacteria</taxon>
        <taxon>Hyphomicrobiales</taxon>
        <taxon>Rhizobiaceae</taxon>
        <taxon>Sinorhizobium/Ensifer group</taxon>
        <taxon>Sinorhizobium</taxon>
    </lineage>
</organism>